<keyword evidence="6" id="KW-1185">Reference proteome</keyword>
<proteinExistence type="inferred from homology"/>
<keyword evidence="3 5" id="KW-0418">Kinase</keyword>
<evidence type="ECO:0000313" key="6">
    <source>
        <dbReference type="Proteomes" id="UP000050535"/>
    </source>
</evidence>
<feature type="domain" description="Carbohydrate kinase PfkB" evidence="4">
    <location>
        <begin position="56"/>
        <end position="302"/>
    </location>
</feature>
<dbReference type="GO" id="GO:0006796">
    <property type="term" value="P:phosphate-containing compound metabolic process"/>
    <property type="evidence" value="ECO:0007669"/>
    <property type="project" value="UniProtKB-ARBA"/>
</dbReference>
<keyword evidence="2" id="KW-0808">Transferase</keyword>
<accession>A0A0P7HZS1</accession>
<evidence type="ECO:0000256" key="3">
    <source>
        <dbReference type="ARBA" id="ARBA00022777"/>
    </source>
</evidence>
<dbReference type="PANTHER" id="PTHR10584:SF166">
    <property type="entry name" value="RIBOKINASE"/>
    <property type="match status" value="1"/>
</dbReference>
<dbReference type="OrthoDB" id="26949at2157"/>
<gene>
    <name evidence="5" type="ORF">SY89_00607</name>
</gene>
<dbReference type="PANTHER" id="PTHR10584">
    <property type="entry name" value="SUGAR KINASE"/>
    <property type="match status" value="1"/>
</dbReference>
<sequence>MSRIVSLGSINVDRVENATAAELDALEAQYDWFPERGETVEVSAVPAAFPEEADTVFHGGKGANQAAAAARAGGDTRMLGKVGTDHREFGVRERLAGAGVDTTGIETDQSVPTGTAYVFVDDDGDNRIVVRPGANDAIDWAYVEAHYEAIVDADCLLIQNEIPAEPVARLLSELSTEPDRPTVVLDPAPAEGAAALLDDDVVDYVTPNESEYAALESELEAFDGVVVRKRGGDDVIVDAERAFTVTPPTVPVADSTGAGDVLNGFLAARLAAGDSLPEAVSVATVAASLATRERGARNGVPTLADVRAFADANVNAR</sequence>
<organism evidence="5 6">
    <name type="scientific">Halolamina pelagica</name>
    <dbReference type="NCBI Taxonomy" id="699431"/>
    <lineage>
        <taxon>Archaea</taxon>
        <taxon>Methanobacteriati</taxon>
        <taxon>Methanobacteriota</taxon>
        <taxon>Stenosarchaea group</taxon>
        <taxon>Halobacteria</taxon>
        <taxon>Halobacteriales</taxon>
        <taxon>Haloferacaceae</taxon>
    </lineage>
</organism>
<evidence type="ECO:0000256" key="1">
    <source>
        <dbReference type="ARBA" id="ARBA00010688"/>
    </source>
</evidence>
<dbReference type="Gene3D" id="3.40.1190.20">
    <property type="match status" value="1"/>
</dbReference>
<dbReference type="GO" id="GO:0005829">
    <property type="term" value="C:cytosol"/>
    <property type="evidence" value="ECO:0007669"/>
    <property type="project" value="TreeGrafter"/>
</dbReference>
<reference evidence="6" key="1">
    <citation type="submission" date="2013-11" db="EMBL/GenBank/DDBJ databases">
        <authorList>
            <person name="Hoang H.T."/>
            <person name="Killian M.L."/>
            <person name="Madson D.M."/>
            <person name="Arruda P.H.E."/>
            <person name="Sun D."/>
            <person name="Schwartz K.J."/>
            <person name="Yoon K."/>
        </authorList>
    </citation>
    <scope>NUCLEOTIDE SEQUENCE [LARGE SCALE GENOMIC DNA]</scope>
    <source>
        <strain evidence="6">CDK2</strain>
    </source>
</reference>
<evidence type="ECO:0000313" key="5">
    <source>
        <dbReference type="EMBL" id="KPN29887.1"/>
    </source>
</evidence>
<dbReference type="PRINTS" id="PR00990">
    <property type="entry name" value="RIBOKINASE"/>
</dbReference>
<evidence type="ECO:0000259" key="4">
    <source>
        <dbReference type="Pfam" id="PF00294"/>
    </source>
</evidence>
<dbReference type="InterPro" id="IPR029056">
    <property type="entry name" value="Ribokinase-like"/>
</dbReference>
<dbReference type="STRING" id="699431.SY89_00607"/>
<protein>
    <submittedName>
        <fullName evidence="5">Ribokinase</fullName>
    </submittedName>
</protein>
<dbReference type="Proteomes" id="UP000050535">
    <property type="component" value="Unassembled WGS sequence"/>
</dbReference>
<dbReference type="RefSeq" id="WP_054583046.1">
    <property type="nucleotide sequence ID" value="NZ_LGUC01000001.1"/>
</dbReference>
<dbReference type="InterPro" id="IPR011611">
    <property type="entry name" value="PfkB_dom"/>
</dbReference>
<dbReference type="GO" id="GO:0016301">
    <property type="term" value="F:kinase activity"/>
    <property type="evidence" value="ECO:0007669"/>
    <property type="project" value="UniProtKB-KW"/>
</dbReference>
<dbReference type="EMBL" id="LGUC01000001">
    <property type="protein sequence ID" value="KPN29887.1"/>
    <property type="molecule type" value="Genomic_DNA"/>
</dbReference>
<dbReference type="SUPFAM" id="SSF53613">
    <property type="entry name" value="Ribokinase-like"/>
    <property type="match status" value="1"/>
</dbReference>
<comment type="similarity">
    <text evidence="1">Belongs to the carbohydrate kinase PfkB family.</text>
</comment>
<dbReference type="Pfam" id="PF00294">
    <property type="entry name" value="PfkB"/>
    <property type="match status" value="1"/>
</dbReference>
<dbReference type="AlphaFoldDB" id="A0A0P7HZS1"/>
<name>A0A0P7HZS1_9EURY</name>
<comment type="caution">
    <text evidence="5">The sequence shown here is derived from an EMBL/GenBank/DDBJ whole genome shotgun (WGS) entry which is preliminary data.</text>
</comment>
<evidence type="ECO:0000256" key="2">
    <source>
        <dbReference type="ARBA" id="ARBA00022679"/>
    </source>
</evidence>
<dbReference type="InterPro" id="IPR002139">
    <property type="entry name" value="Ribo/fructo_kinase"/>
</dbReference>